<evidence type="ECO:0000313" key="11">
    <source>
        <dbReference type="Xenbase" id="XB-GENE-22064197"/>
    </source>
</evidence>
<keyword evidence="8" id="KW-0732">Signal</keyword>
<keyword evidence="5" id="KW-1015">Disulfide bond</keyword>
<dbReference type="InterPro" id="IPR021663">
    <property type="entry name" value="CD3_zeta/IgE_Fc_rcpt_gamma"/>
</dbReference>
<dbReference type="GO" id="GO:0019767">
    <property type="term" value="F:IgE receptor activity"/>
    <property type="evidence" value="ECO:0007669"/>
    <property type="project" value="InterPro"/>
</dbReference>
<protein>
    <submittedName>
        <fullName evidence="10">FcRgamma subunit S homeolog isoform X1</fullName>
    </submittedName>
</protein>
<dbReference type="AGR" id="Xenbase:XB-GENE-22064197"/>
<sequence length="112" mass="12579">MWIPTVVVILLSVRGAEAALKEPEICYILDAILFLYGIVLTALYCHLKIQTKKAQKSKPAGAIYEHLNYPEKQIYEKIGEEAQKKGEEGEYTGLESVDKGTYETIKGESKKN</sequence>
<dbReference type="PANTHER" id="PTHR16803:SF0">
    <property type="entry name" value="HIGH AFFINITY IMMUNOGLOBULIN EPSILON RECEPTOR SUBUNIT GAMMA"/>
    <property type="match status" value="1"/>
</dbReference>
<evidence type="ECO:0000256" key="3">
    <source>
        <dbReference type="ARBA" id="ARBA00022553"/>
    </source>
</evidence>
<dbReference type="GO" id="GO:0032998">
    <property type="term" value="C:Fc-epsilon receptor I complex"/>
    <property type="evidence" value="ECO:0007669"/>
    <property type="project" value="InterPro"/>
</dbReference>
<evidence type="ECO:0000313" key="10">
    <source>
        <dbReference type="RefSeq" id="XP_018087397.1"/>
    </source>
</evidence>
<dbReference type="Pfam" id="PF11628">
    <property type="entry name" value="TCR_zetazeta"/>
    <property type="match status" value="1"/>
</dbReference>
<name>A0A8J0TNA9_XENLA</name>
<evidence type="ECO:0000313" key="9">
    <source>
        <dbReference type="Proteomes" id="UP000186698"/>
    </source>
</evidence>
<keyword evidence="6" id="KW-0675">Receptor</keyword>
<dbReference type="AlphaFoldDB" id="A0A8J0TNA9"/>
<dbReference type="OrthoDB" id="9941225at2759"/>
<dbReference type="GeneID" id="398476"/>
<keyword evidence="2" id="KW-1003">Cell membrane</keyword>
<evidence type="ECO:0000256" key="2">
    <source>
        <dbReference type="ARBA" id="ARBA00022475"/>
    </source>
</evidence>
<keyword evidence="7" id="KW-0472">Membrane</keyword>
<dbReference type="GO" id="GO:0002376">
    <property type="term" value="P:immune system process"/>
    <property type="evidence" value="ECO:0007669"/>
    <property type="project" value="UniProtKB-KW"/>
</dbReference>
<evidence type="ECO:0000256" key="4">
    <source>
        <dbReference type="ARBA" id="ARBA00022859"/>
    </source>
</evidence>
<gene>
    <name evidence="10 11" type="primary">fcrg.S</name>
</gene>
<keyword evidence="7" id="KW-0812">Transmembrane</keyword>
<reference evidence="10" key="1">
    <citation type="submission" date="2025-08" db="UniProtKB">
        <authorList>
            <consortium name="RefSeq"/>
        </authorList>
    </citation>
    <scope>IDENTIFICATION</scope>
    <source>
        <strain evidence="10">J_2021</strain>
        <tissue evidence="10">Erythrocytes</tissue>
    </source>
</reference>
<proteinExistence type="predicted"/>
<feature type="chain" id="PRO_5035260374" evidence="8">
    <location>
        <begin position="19"/>
        <end position="112"/>
    </location>
</feature>
<evidence type="ECO:0000256" key="6">
    <source>
        <dbReference type="ARBA" id="ARBA00023170"/>
    </source>
</evidence>
<dbReference type="PANTHER" id="PTHR16803">
    <property type="entry name" value="HIGH AFFINITY IMMUNOGLOBULIN EPSILON RECEPTOR GAMMA-SUBUNIT"/>
    <property type="match status" value="1"/>
</dbReference>
<evidence type="ECO:0000256" key="5">
    <source>
        <dbReference type="ARBA" id="ARBA00023157"/>
    </source>
</evidence>
<keyword evidence="9" id="KW-1185">Reference proteome</keyword>
<dbReference type="CTD" id="398476"/>
<comment type="subcellular location">
    <subcellularLocation>
        <location evidence="1">Cell membrane</location>
        <topology evidence="1">Single-pass type I membrane protein</topology>
    </subcellularLocation>
</comment>
<feature type="transmembrane region" description="Helical" evidence="7">
    <location>
        <begin position="28"/>
        <end position="47"/>
    </location>
</feature>
<dbReference type="Proteomes" id="UP000186698">
    <property type="component" value="Chromosome 8S"/>
</dbReference>
<accession>A0A8J0TNA9</accession>
<keyword evidence="7" id="KW-1133">Transmembrane helix</keyword>
<evidence type="ECO:0000256" key="8">
    <source>
        <dbReference type="SAM" id="SignalP"/>
    </source>
</evidence>
<dbReference type="Xenbase" id="XB-GENE-22064197">
    <property type="gene designation" value="fcrg.S"/>
</dbReference>
<dbReference type="InterPro" id="IPR042340">
    <property type="entry name" value="FCER1G"/>
</dbReference>
<keyword evidence="3" id="KW-0597">Phosphoprotein</keyword>
<keyword evidence="4" id="KW-0391">Immunity</keyword>
<feature type="signal peptide" evidence="8">
    <location>
        <begin position="1"/>
        <end position="18"/>
    </location>
</feature>
<evidence type="ECO:0000256" key="7">
    <source>
        <dbReference type="SAM" id="Phobius"/>
    </source>
</evidence>
<evidence type="ECO:0000256" key="1">
    <source>
        <dbReference type="ARBA" id="ARBA00004251"/>
    </source>
</evidence>
<organism evidence="9 10">
    <name type="scientific">Xenopus laevis</name>
    <name type="common">African clawed frog</name>
    <dbReference type="NCBI Taxonomy" id="8355"/>
    <lineage>
        <taxon>Eukaryota</taxon>
        <taxon>Metazoa</taxon>
        <taxon>Chordata</taxon>
        <taxon>Craniata</taxon>
        <taxon>Vertebrata</taxon>
        <taxon>Euteleostomi</taxon>
        <taxon>Amphibia</taxon>
        <taxon>Batrachia</taxon>
        <taxon>Anura</taxon>
        <taxon>Pipoidea</taxon>
        <taxon>Pipidae</taxon>
        <taxon>Xenopodinae</taxon>
        <taxon>Xenopus</taxon>
        <taxon>Xenopus</taxon>
    </lineage>
</organism>
<dbReference type="RefSeq" id="XP_018087397.1">
    <property type="nucleotide sequence ID" value="XM_018231908.2"/>
</dbReference>